<comment type="similarity">
    <text evidence="2">Belongs to the CPA3 antiporters (TC 2.A.63) subunit E family.</text>
</comment>
<dbReference type="Proteomes" id="UP000186385">
    <property type="component" value="Unassembled WGS sequence"/>
</dbReference>
<evidence type="ECO:0000313" key="11">
    <source>
        <dbReference type="Proteomes" id="UP000186385"/>
    </source>
</evidence>
<comment type="subcellular location">
    <subcellularLocation>
        <location evidence="1">Cell membrane</location>
        <topology evidence="1">Multi-pass membrane protein</topology>
    </subcellularLocation>
</comment>
<dbReference type="STRING" id="1017273.SAMN05443094_105257"/>
<sequence>MAFQILLNVFLAFLWMFLQVSFSAQTFIIGYLLGLLVMLGMRRFFKGRFYLHRVWAVTYLFLLFLKELIKANIDVLKLVLRPKLNIRPGIFAFQTELETDWEVTLLSNLITLTPGTLVVDVSDDNKTLYIHAIDIGDVAEAVEDIKNSFEKAIMEVSRHD</sequence>
<keyword evidence="6 8" id="KW-1133">Transmembrane helix</keyword>
<keyword evidence="7 8" id="KW-0472">Membrane</keyword>
<dbReference type="RefSeq" id="WP_045850349.1">
    <property type="nucleotide sequence ID" value="NZ_FTLX01000005.1"/>
</dbReference>
<dbReference type="EMBL" id="MWSK01000005">
    <property type="protein sequence ID" value="OXS77611.1"/>
    <property type="molecule type" value="Genomic_DNA"/>
</dbReference>
<dbReference type="GO" id="GO:0015297">
    <property type="term" value="F:antiporter activity"/>
    <property type="evidence" value="ECO:0007669"/>
    <property type="project" value="UniProtKB-KW"/>
</dbReference>
<evidence type="ECO:0000313" key="9">
    <source>
        <dbReference type="EMBL" id="OXS77611.1"/>
    </source>
</evidence>
<evidence type="ECO:0000256" key="2">
    <source>
        <dbReference type="ARBA" id="ARBA00006228"/>
    </source>
</evidence>
<evidence type="ECO:0000313" key="12">
    <source>
        <dbReference type="Proteomes" id="UP000215545"/>
    </source>
</evidence>
<reference evidence="9" key="3">
    <citation type="submission" date="2017-03" db="EMBL/GenBank/DDBJ databases">
        <authorList>
            <person name="Dastager S.G."/>
            <person name="Neurgaonkar P.S."/>
            <person name="Dharne M.S."/>
        </authorList>
    </citation>
    <scope>NUCLEOTIDE SEQUENCE</scope>
    <source>
        <strain evidence="9">DSM 25145</strain>
    </source>
</reference>
<dbReference type="EMBL" id="FTLX01000005">
    <property type="protein sequence ID" value="SIR13270.1"/>
    <property type="molecule type" value="Genomic_DNA"/>
</dbReference>
<feature type="transmembrane region" description="Helical" evidence="8">
    <location>
        <begin position="50"/>
        <end position="69"/>
    </location>
</feature>
<dbReference type="InterPro" id="IPR002758">
    <property type="entry name" value="Cation_antiport_E"/>
</dbReference>
<dbReference type="AlphaFoldDB" id="A0A1N6YFD8"/>
<dbReference type="Pfam" id="PF01899">
    <property type="entry name" value="MNHE"/>
    <property type="match status" value="1"/>
</dbReference>
<dbReference type="Proteomes" id="UP000215545">
    <property type="component" value="Unassembled WGS sequence"/>
</dbReference>
<evidence type="ECO:0000256" key="5">
    <source>
        <dbReference type="ARBA" id="ARBA00022692"/>
    </source>
</evidence>
<proteinExistence type="inferred from homology"/>
<reference evidence="12" key="2">
    <citation type="submission" date="2017-03" db="EMBL/GenBank/DDBJ databases">
        <title>Bacillus sp. V-88(T) DSM27956, whole genome shotgun sequencing project.</title>
        <authorList>
            <person name="Dastager S.G."/>
            <person name="Neurgaonkar P.S."/>
            <person name="Dharne M.S."/>
        </authorList>
    </citation>
    <scope>NUCLEOTIDE SEQUENCE [LARGE SCALE GENOMIC DNA]</scope>
    <source>
        <strain evidence="12">DSM 25145</strain>
    </source>
</reference>
<dbReference type="PIRSF" id="PIRSF019239">
    <property type="entry name" value="MrpE"/>
    <property type="match status" value="1"/>
</dbReference>
<dbReference type="GO" id="GO:0008324">
    <property type="term" value="F:monoatomic cation transmembrane transporter activity"/>
    <property type="evidence" value="ECO:0007669"/>
    <property type="project" value="InterPro"/>
</dbReference>
<keyword evidence="3" id="KW-0050">Antiport</keyword>
<keyword evidence="5 8" id="KW-0812">Transmembrane</keyword>
<gene>
    <name evidence="9" type="ORF">B1B05_12320</name>
    <name evidence="10" type="ORF">SAMN05443094_105257</name>
</gene>
<dbReference type="PANTHER" id="PTHR34584">
    <property type="entry name" value="NA(+)/H(+) ANTIPORTER SUBUNIT E1"/>
    <property type="match status" value="1"/>
</dbReference>
<evidence type="ECO:0000313" key="10">
    <source>
        <dbReference type="EMBL" id="SIR13270.1"/>
    </source>
</evidence>
<evidence type="ECO:0000256" key="3">
    <source>
        <dbReference type="ARBA" id="ARBA00022449"/>
    </source>
</evidence>
<evidence type="ECO:0000256" key="4">
    <source>
        <dbReference type="ARBA" id="ARBA00022475"/>
    </source>
</evidence>
<feature type="transmembrane region" description="Helical" evidence="8">
    <location>
        <begin position="12"/>
        <end position="38"/>
    </location>
</feature>
<dbReference type="GO" id="GO:0005886">
    <property type="term" value="C:plasma membrane"/>
    <property type="evidence" value="ECO:0007669"/>
    <property type="project" value="UniProtKB-SubCell"/>
</dbReference>
<accession>A0A1N6YFD8</accession>
<dbReference type="PANTHER" id="PTHR34584:SF1">
    <property type="entry name" value="NA(+)_H(+) ANTIPORTER SUBUNIT E1"/>
    <property type="match status" value="1"/>
</dbReference>
<evidence type="ECO:0000256" key="7">
    <source>
        <dbReference type="ARBA" id="ARBA00023136"/>
    </source>
</evidence>
<keyword evidence="3" id="KW-0813">Transport</keyword>
<reference evidence="10 11" key="1">
    <citation type="submission" date="2017-01" db="EMBL/GenBank/DDBJ databases">
        <authorList>
            <person name="Mah S.A."/>
            <person name="Swanson W.J."/>
            <person name="Moy G.W."/>
            <person name="Vacquier V.D."/>
        </authorList>
    </citation>
    <scope>NUCLEOTIDE SEQUENCE [LARGE SCALE GENOMIC DNA]</scope>
    <source>
        <strain evidence="10 11">NIO-1016</strain>
    </source>
</reference>
<name>A0A1N6YFD8_9BACI</name>
<protein>
    <submittedName>
        <fullName evidence="10">Multisubunit sodium/proton antiporter, MrpE subunit</fullName>
    </submittedName>
    <submittedName>
        <fullName evidence="9">Na+/H+ antiporter subunit E</fullName>
    </submittedName>
</protein>
<dbReference type="OrthoDB" id="9800498at2"/>
<keyword evidence="4" id="KW-1003">Cell membrane</keyword>
<dbReference type="NCBIfam" id="NF009292">
    <property type="entry name" value="PRK12651.1-3"/>
    <property type="match status" value="1"/>
</dbReference>
<evidence type="ECO:0000256" key="6">
    <source>
        <dbReference type="ARBA" id="ARBA00022989"/>
    </source>
</evidence>
<evidence type="ECO:0000256" key="8">
    <source>
        <dbReference type="SAM" id="Phobius"/>
    </source>
</evidence>
<keyword evidence="12" id="KW-1185">Reference proteome</keyword>
<evidence type="ECO:0000256" key="1">
    <source>
        <dbReference type="ARBA" id="ARBA00004651"/>
    </source>
</evidence>
<organism evidence="10 11">
    <name type="scientific">Domibacillus enclensis</name>
    <dbReference type="NCBI Taxonomy" id="1017273"/>
    <lineage>
        <taxon>Bacteria</taxon>
        <taxon>Bacillati</taxon>
        <taxon>Bacillota</taxon>
        <taxon>Bacilli</taxon>
        <taxon>Bacillales</taxon>
        <taxon>Bacillaceae</taxon>
        <taxon>Domibacillus</taxon>
    </lineage>
</organism>